<dbReference type="EMBL" id="JRES01001007">
    <property type="protein sequence ID" value="KNC26163.1"/>
    <property type="molecule type" value="Genomic_DNA"/>
</dbReference>
<comment type="caution">
    <text evidence="1">The sequence shown here is derived from an EMBL/GenBank/DDBJ whole genome shotgun (WGS) entry which is preliminary data.</text>
</comment>
<name>A0A0L0C1D9_LUCCU</name>
<evidence type="ECO:0000313" key="1">
    <source>
        <dbReference type="EMBL" id="KNC26163.1"/>
    </source>
</evidence>
<evidence type="ECO:0000313" key="2">
    <source>
        <dbReference type="Proteomes" id="UP000037069"/>
    </source>
</evidence>
<protein>
    <submittedName>
        <fullName evidence="1">Uncharacterized protein</fullName>
    </submittedName>
</protein>
<sequence length="183" mass="20604">MFDRLIHIIPTSTEDSILYHILCKATVITAVSSLHRRRKAVSLRLITKAIIKSPSKPDYHLIWHENGTLSSVSAFPTTRRKPLTRVLNDIIPHPQNILVASIAPHNVDDWEDISKFDSSKTDCLVAPKIGSNQVILRCLLNDIFSHSQSIFVGGIAPYNVHDWEDISKFNIFKIDCLLALKIG</sequence>
<reference evidence="1 2" key="1">
    <citation type="journal article" date="2015" name="Nat. Commun.">
        <title>Lucilia cuprina genome unlocks parasitic fly biology to underpin future interventions.</title>
        <authorList>
            <person name="Anstead C.A."/>
            <person name="Korhonen P.K."/>
            <person name="Young N.D."/>
            <person name="Hall R.S."/>
            <person name="Jex A.R."/>
            <person name="Murali S.C."/>
            <person name="Hughes D.S."/>
            <person name="Lee S.F."/>
            <person name="Perry T."/>
            <person name="Stroehlein A.J."/>
            <person name="Ansell B.R."/>
            <person name="Breugelmans B."/>
            <person name="Hofmann A."/>
            <person name="Qu J."/>
            <person name="Dugan S."/>
            <person name="Lee S.L."/>
            <person name="Chao H."/>
            <person name="Dinh H."/>
            <person name="Han Y."/>
            <person name="Doddapaneni H.V."/>
            <person name="Worley K.C."/>
            <person name="Muzny D.M."/>
            <person name="Ioannidis P."/>
            <person name="Waterhouse R.M."/>
            <person name="Zdobnov E.M."/>
            <person name="James P.J."/>
            <person name="Bagnall N.H."/>
            <person name="Kotze A.C."/>
            <person name="Gibbs R.A."/>
            <person name="Richards S."/>
            <person name="Batterham P."/>
            <person name="Gasser R.B."/>
        </authorList>
    </citation>
    <scope>NUCLEOTIDE SEQUENCE [LARGE SCALE GENOMIC DNA]</scope>
    <source>
        <strain evidence="1 2">LS</strain>
        <tissue evidence="1">Full body</tissue>
    </source>
</reference>
<accession>A0A0L0C1D9</accession>
<dbReference type="Proteomes" id="UP000037069">
    <property type="component" value="Unassembled WGS sequence"/>
</dbReference>
<keyword evidence="2" id="KW-1185">Reference proteome</keyword>
<organism evidence="1 2">
    <name type="scientific">Lucilia cuprina</name>
    <name type="common">Green bottle fly</name>
    <name type="synonym">Australian sheep blowfly</name>
    <dbReference type="NCBI Taxonomy" id="7375"/>
    <lineage>
        <taxon>Eukaryota</taxon>
        <taxon>Metazoa</taxon>
        <taxon>Ecdysozoa</taxon>
        <taxon>Arthropoda</taxon>
        <taxon>Hexapoda</taxon>
        <taxon>Insecta</taxon>
        <taxon>Pterygota</taxon>
        <taxon>Neoptera</taxon>
        <taxon>Endopterygota</taxon>
        <taxon>Diptera</taxon>
        <taxon>Brachycera</taxon>
        <taxon>Muscomorpha</taxon>
        <taxon>Oestroidea</taxon>
        <taxon>Calliphoridae</taxon>
        <taxon>Luciliinae</taxon>
        <taxon>Lucilia</taxon>
    </lineage>
</organism>
<gene>
    <name evidence="1" type="ORF">FF38_06692</name>
</gene>
<dbReference type="AlphaFoldDB" id="A0A0L0C1D9"/>
<proteinExistence type="predicted"/>